<comment type="subcellular location">
    <subcellularLocation>
        <location evidence="1">Secreted</location>
    </subcellularLocation>
</comment>
<dbReference type="CDD" id="cd01837">
    <property type="entry name" value="SGNH_plant_lipase_like"/>
    <property type="match status" value="1"/>
</dbReference>
<dbReference type="InterPro" id="IPR036514">
    <property type="entry name" value="SGNH_hydro_sf"/>
</dbReference>
<keyword evidence="5" id="KW-0378">Hydrolase</keyword>
<dbReference type="PANTHER" id="PTHR45650:SF8">
    <property type="entry name" value="GDSL ESTERASE_LIPASE"/>
    <property type="match status" value="1"/>
</dbReference>
<keyword evidence="3" id="KW-0964">Secreted</keyword>
<keyword evidence="4" id="KW-0732">Signal</keyword>
<organism evidence="7 8">
    <name type="scientific">Adiantum capillus-veneris</name>
    <name type="common">Maidenhair fern</name>
    <dbReference type="NCBI Taxonomy" id="13818"/>
    <lineage>
        <taxon>Eukaryota</taxon>
        <taxon>Viridiplantae</taxon>
        <taxon>Streptophyta</taxon>
        <taxon>Embryophyta</taxon>
        <taxon>Tracheophyta</taxon>
        <taxon>Polypodiopsida</taxon>
        <taxon>Polypodiidae</taxon>
        <taxon>Polypodiales</taxon>
        <taxon>Pteridineae</taxon>
        <taxon>Pteridaceae</taxon>
        <taxon>Vittarioideae</taxon>
        <taxon>Adiantum</taxon>
    </lineage>
</organism>
<dbReference type="PANTHER" id="PTHR45650">
    <property type="entry name" value="GDSL-LIKE LIPASE/ACYLHYDROLASE-RELATED"/>
    <property type="match status" value="1"/>
</dbReference>
<evidence type="ECO:0000256" key="5">
    <source>
        <dbReference type="ARBA" id="ARBA00022801"/>
    </source>
</evidence>
<dbReference type="GO" id="GO:0005576">
    <property type="term" value="C:extracellular region"/>
    <property type="evidence" value="ECO:0007669"/>
    <property type="project" value="UniProtKB-SubCell"/>
</dbReference>
<evidence type="ECO:0000313" key="7">
    <source>
        <dbReference type="EMBL" id="KAI5080745.1"/>
    </source>
</evidence>
<comment type="similarity">
    <text evidence="2">Belongs to the 'GDSL' lipolytic enzyme family.</text>
</comment>
<dbReference type="InterPro" id="IPR001087">
    <property type="entry name" value="GDSL"/>
</dbReference>
<dbReference type="InterPro" id="IPR051238">
    <property type="entry name" value="GDSL_esterase/lipase"/>
</dbReference>
<reference evidence="7" key="1">
    <citation type="submission" date="2021-01" db="EMBL/GenBank/DDBJ databases">
        <title>Adiantum capillus-veneris genome.</title>
        <authorList>
            <person name="Fang Y."/>
            <person name="Liao Q."/>
        </authorList>
    </citation>
    <scope>NUCLEOTIDE SEQUENCE</scope>
    <source>
        <strain evidence="7">H3</strain>
        <tissue evidence="7">Leaf</tissue>
    </source>
</reference>
<evidence type="ECO:0000256" key="4">
    <source>
        <dbReference type="ARBA" id="ARBA00022729"/>
    </source>
</evidence>
<comment type="caution">
    <text evidence="7">The sequence shown here is derived from an EMBL/GenBank/DDBJ whole genome shotgun (WGS) entry which is preliminary data.</text>
</comment>
<evidence type="ECO:0000256" key="2">
    <source>
        <dbReference type="ARBA" id="ARBA00008668"/>
    </source>
</evidence>
<evidence type="ECO:0000256" key="6">
    <source>
        <dbReference type="ARBA" id="ARBA00022963"/>
    </source>
</evidence>
<dbReference type="Proteomes" id="UP000886520">
    <property type="component" value="Chromosome 4"/>
</dbReference>
<dbReference type="Pfam" id="PF00657">
    <property type="entry name" value="Lipase_GDSL"/>
    <property type="match status" value="1"/>
</dbReference>
<sequence>MQSGVAQYTRGRRASEQVSQQMADVQVQVAVGAKVVVALLIISCCCTAECGEFKPFPAYFIFGDSLVDAGNNNYITTVAKANNLPFGIDFPGGPTGRFTNGKTVTDVLCDIVSLPFPPPYLAPTTRGTTILQGVNYASAAAGIIRSTGYDFIGRVDIDTQLVWFSNTIKDLNQQLGESGTQELLKKSLFSLTVGANDYVNNYLLKGSPTSLQYNTTQFHQILLNKHAQQLTELRKMGARNIVVTSIGPIGCIPAVLARRSKNGECSEYVNNLAREFNAGLKSLIPQLNGQLPGSNFFYGETFDSFFNYRNNPQKYGFKYGDKACCGAGKFNGNVLCLPILKPCPDRDSYVFWDCFHPAEAANKKFAHFLFDSLKDQLLKSL</sequence>
<accession>A0A9D4V6J7</accession>
<evidence type="ECO:0000256" key="3">
    <source>
        <dbReference type="ARBA" id="ARBA00022525"/>
    </source>
</evidence>
<dbReference type="PROSITE" id="PS01098">
    <property type="entry name" value="LIPASE_GDSL_SER"/>
    <property type="match status" value="1"/>
</dbReference>
<dbReference type="GO" id="GO:0016298">
    <property type="term" value="F:lipase activity"/>
    <property type="evidence" value="ECO:0007669"/>
    <property type="project" value="InterPro"/>
</dbReference>
<keyword evidence="8" id="KW-1185">Reference proteome</keyword>
<keyword evidence="6" id="KW-0442">Lipid degradation</keyword>
<dbReference type="InterPro" id="IPR008265">
    <property type="entry name" value="Lipase_GDSL_AS"/>
</dbReference>
<dbReference type="InterPro" id="IPR035669">
    <property type="entry name" value="SGNH_plant_lipase-like"/>
</dbReference>
<dbReference type="OrthoDB" id="1600564at2759"/>
<proteinExistence type="inferred from homology"/>
<gene>
    <name evidence="7" type="ORF">GOP47_0003928</name>
</gene>
<dbReference type="Gene3D" id="3.40.50.1110">
    <property type="entry name" value="SGNH hydrolase"/>
    <property type="match status" value="1"/>
</dbReference>
<evidence type="ECO:0008006" key="9">
    <source>
        <dbReference type="Google" id="ProtNLM"/>
    </source>
</evidence>
<dbReference type="GO" id="GO:0016042">
    <property type="term" value="P:lipid catabolic process"/>
    <property type="evidence" value="ECO:0007669"/>
    <property type="project" value="UniProtKB-KW"/>
</dbReference>
<evidence type="ECO:0000256" key="1">
    <source>
        <dbReference type="ARBA" id="ARBA00004613"/>
    </source>
</evidence>
<protein>
    <recommendedName>
        <fullName evidence="9">GDSL esterase/lipase</fullName>
    </recommendedName>
</protein>
<evidence type="ECO:0000313" key="8">
    <source>
        <dbReference type="Proteomes" id="UP000886520"/>
    </source>
</evidence>
<keyword evidence="6" id="KW-0443">Lipid metabolism</keyword>
<dbReference type="EMBL" id="JABFUD020000004">
    <property type="protein sequence ID" value="KAI5080745.1"/>
    <property type="molecule type" value="Genomic_DNA"/>
</dbReference>
<dbReference type="SUPFAM" id="SSF52266">
    <property type="entry name" value="SGNH hydrolase"/>
    <property type="match status" value="1"/>
</dbReference>
<dbReference type="AlphaFoldDB" id="A0A9D4V6J7"/>
<name>A0A9D4V6J7_ADICA</name>